<keyword evidence="8" id="KW-0418">Kinase</keyword>
<dbReference type="SMART" id="SM00564">
    <property type="entry name" value="PQQ"/>
    <property type="match status" value="2"/>
</dbReference>
<name>A0A2N5S320_9BASI</name>
<feature type="region of interest" description="Disordered" evidence="12">
    <location>
        <begin position="1057"/>
        <end position="1097"/>
    </location>
</feature>
<dbReference type="InterPro" id="IPR011047">
    <property type="entry name" value="Quinoprotein_ADH-like_sf"/>
</dbReference>
<dbReference type="InterPro" id="IPR018391">
    <property type="entry name" value="PQQ_b-propeller_rpt"/>
</dbReference>
<dbReference type="InterPro" id="IPR010513">
    <property type="entry name" value="KEN_dom"/>
</dbReference>
<evidence type="ECO:0000259" key="14">
    <source>
        <dbReference type="PROSITE" id="PS51392"/>
    </source>
</evidence>
<feature type="region of interest" description="Disordered" evidence="12">
    <location>
        <begin position="1"/>
        <end position="22"/>
    </location>
</feature>
<feature type="compositionally biased region" description="Low complexity" evidence="12">
    <location>
        <begin position="686"/>
        <end position="696"/>
    </location>
</feature>
<feature type="compositionally biased region" description="Polar residues" evidence="12">
    <location>
        <begin position="1075"/>
        <end position="1084"/>
    </location>
</feature>
<evidence type="ECO:0000256" key="11">
    <source>
        <dbReference type="ARBA" id="ARBA00023136"/>
    </source>
</evidence>
<keyword evidence="9" id="KW-0067">ATP-binding</keyword>
<evidence type="ECO:0000256" key="7">
    <source>
        <dbReference type="ARBA" id="ARBA00022741"/>
    </source>
</evidence>
<sequence>MESHPSASTPSSSSSSKSLDQLNTKHSSIQSFQLSPLLLVSTLDGQLHALDRQTGTWNWTLNDPNHHAHNLFDHTGLIHSPCLSSDQSLSDQDHELYTIEPHNDGDLYVFIKSSTGPSRLEKLPLSVSQLVNLSPFTFPGDSSKMFIGKKESHLIAIDLTTGIVLNSLNSNPEQVSFKGKEKSTSQDQSDPRHLFSSSATSSSDTHRTCPIKPENSNPTFQHHHTNHESIDQRPRDILYIGRTDYQVSIYSKPNTLIQSLRYSTYTPSNLPHSLQTMWTRTPDELYLEPTHDGNLVCFQAASQDHTTPQARSEHTKIKWQNSFDHPVTSIFDVVFPSAPHKPDSSTDQTSRAHGLINNDSADSASEATSLQQPIIFVQPKFLPYKDDQSHGKFPSSDDQFNLFKHLHSQNSFSTPFQPNHRTSQQSAFVGKYQESFYVMSQQSYPLVVFAPSAYQTLGHEPSIGTHHLLNSQAMSGFLDFSYTNRLLDPGTTRNHQSSGHSPLALDPPPKPLTLPISKKEVDSSKLNQNAGLGGLPVSSTHTNVVTDSEPLPNESPKQLHQRAAQISSLLVRTFKQQLMPGDGRSLLNNGRSDDRFPDLNPLLTIFLVLVIMSWWASRKVGSPSTARWDHLHRLVNQVVGSNDSLKVEQTLNTKSLAAADSRDGAATTDIPTTIPIKEPDGPASVDGSDQAGANGANDDDSLLPASKQKPKRRRGKRPGQKAAAAAAKAEAEAAKALVSSSDSPPSKPGSTELATSTPRASQVTEPRTPQKPKLNTKKGKPSSTTNGVGVIQTFDEVTPAAAPSNPVNVNESIPNPAAFLFQVNGEDLHHNQPNNSTTAFSMNDYGGLEPQKVGSLILTNETIGYGSHGTVVLKGTFQGRQVAVKRLLKDFVTLASHEVSLLQESDDHPNVVRYFVKESMDNFLYIALELCNASLFDLIEKRQFKEYEELDRIFNAKKALKQITSGLRYLHKLKIVHRDIKPQNILISLTRSLPASSKTTAKKAGGSSAGKSFRMLISDFGLCKKLELDESSFAQTANHAAGSFGYRAPEILKGQVNLSEQSTSTASSSMTNSTVQNPTVGTQAESNGSSSLSNPESTHHRLTRSIDIFSLGCIYYYVLTKGDHPFGSRYEREMNILKDEVCLEQLDGLDEEAFEAQQLIRSMIRSNPKERPTAEEVLQNPYFWEPTKRLNFLCDCSDRFEIMERDPPDESLLRLEDQEQFFRFVRHHTQHPKPRAPLLLPHHPLPHPHPHPHSQMRLDWYKAIDRALLDNLGKYRKYDGGSIRDLLRVMRNKKHHFQDLPDGVKKALGDIPEGFLNYFSRKFPSLLVHVYSVVLDSNLKSEHLFAAYFEIDEL</sequence>
<accession>A0A2N5S320</accession>
<dbReference type="GO" id="GO:1990604">
    <property type="term" value="C:IRE1-TRAF2-ASK1 complex"/>
    <property type="evidence" value="ECO:0007669"/>
    <property type="project" value="TreeGrafter"/>
</dbReference>
<feature type="compositionally biased region" description="Low complexity" evidence="12">
    <location>
        <begin position="1059"/>
        <end position="1074"/>
    </location>
</feature>
<evidence type="ECO:0000256" key="1">
    <source>
        <dbReference type="ARBA" id="ARBA00004479"/>
    </source>
</evidence>
<feature type="region of interest" description="Disordered" evidence="12">
    <location>
        <begin position="489"/>
        <end position="557"/>
    </location>
</feature>
<feature type="region of interest" description="Disordered" evidence="12">
    <location>
        <begin position="338"/>
        <end position="364"/>
    </location>
</feature>
<dbReference type="InterPro" id="IPR000719">
    <property type="entry name" value="Prot_kinase_dom"/>
</dbReference>
<comment type="caution">
    <text evidence="15">The sequence shown here is derived from an EMBL/GenBank/DDBJ whole genome shotgun (WGS) entry which is preliminary data.</text>
</comment>
<dbReference type="FunFam" id="3.30.200.20:FF:000077">
    <property type="entry name" value="Putative Serine/threonine-protein kinase/endoribonuclease IRE1"/>
    <property type="match status" value="1"/>
</dbReference>
<dbReference type="SMART" id="SM00580">
    <property type="entry name" value="PUG"/>
    <property type="match status" value="1"/>
</dbReference>
<evidence type="ECO:0000259" key="13">
    <source>
        <dbReference type="PROSITE" id="PS50011"/>
    </source>
</evidence>
<feature type="compositionally biased region" description="Polar residues" evidence="12">
    <location>
        <begin position="752"/>
        <end position="767"/>
    </location>
</feature>
<dbReference type="PANTHER" id="PTHR13954:SF6">
    <property type="entry name" value="NON-SPECIFIC SERINE_THREONINE PROTEIN KINASE"/>
    <property type="match status" value="1"/>
</dbReference>
<evidence type="ECO:0000256" key="5">
    <source>
        <dbReference type="ARBA" id="ARBA00022692"/>
    </source>
</evidence>
<proteinExistence type="predicted"/>
<keyword evidence="3" id="KW-0723">Serine/threonine-protein kinase</keyword>
<feature type="region of interest" description="Disordered" evidence="12">
    <location>
        <begin position="658"/>
        <end position="788"/>
    </location>
</feature>
<dbReference type="GO" id="GO:0004521">
    <property type="term" value="F:RNA endonuclease activity"/>
    <property type="evidence" value="ECO:0007669"/>
    <property type="project" value="InterPro"/>
</dbReference>
<feature type="compositionally biased region" description="Low complexity" evidence="12">
    <location>
        <begin position="1"/>
        <end position="18"/>
    </location>
</feature>
<dbReference type="GO" id="GO:0004674">
    <property type="term" value="F:protein serine/threonine kinase activity"/>
    <property type="evidence" value="ECO:0007669"/>
    <property type="project" value="UniProtKB-KW"/>
</dbReference>
<dbReference type="CDD" id="cd10422">
    <property type="entry name" value="RNase_Ire1"/>
    <property type="match status" value="1"/>
</dbReference>
<dbReference type="Gene3D" id="1.10.510.10">
    <property type="entry name" value="Transferase(Phosphotransferase) domain 1"/>
    <property type="match status" value="1"/>
</dbReference>
<feature type="compositionally biased region" description="Polar residues" evidence="12">
    <location>
        <begin position="537"/>
        <end position="546"/>
    </location>
</feature>
<evidence type="ECO:0000256" key="6">
    <source>
        <dbReference type="ARBA" id="ARBA00022729"/>
    </source>
</evidence>
<dbReference type="SUPFAM" id="SSF56112">
    <property type="entry name" value="Protein kinase-like (PK-like)"/>
    <property type="match status" value="1"/>
</dbReference>
<dbReference type="InterPro" id="IPR038357">
    <property type="entry name" value="KEN_sf"/>
</dbReference>
<keyword evidence="4" id="KW-0808">Transferase</keyword>
<dbReference type="InterPro" id="IPR045133">
    <property type="entry name" value="IRE1/2-like"/>
</dbReference>
<dbReference type="EC" id="2.7.11.1" evidence="2"/>
<feature type="compositionally biased region" description="Low complexity" evidence="12">
    <location>
        <begin position="667"/>
        <end position="676"/>
    </location>
</feature>
<dbReference type="GO" id="GO:0036498">
    <property type="term" value="P:IRE1-mediated unfolded protein response"/>
    <property type="evidence" value="ECO:0007669"/>
    <property type="project" value="TreeGrafter"/>
</dbReference>
<keyword evidence="6" id="KW-0732">Signal</keyword>
<dbReference type="SUPFAM" id="SSF50998">
    <property type="entry name" value="Quinoprotein alcohol dehydrogenase-like"/>
    <property type="match status" value="1"/>
</dbReference>
<dbReference type="PANTHER" id="PTHR13954">
    <property type="entry name" value="IRE1-RELATED"/>
    <property type="match status" value="1"/>
</dbReference>
<dbReference type="GO" id="GO:0070059">
    <property type="term" value="P:intrinsic apoptotic signaling pathway in response to endoplasmic reticulum stress"/>
    <property type="evidence" value="ECO:0007669"/>
    <property type="project" value="TreeGrafter"/>
</dbReference>
<evidence type="ECO:0000313" key="16">
    <source>
        <dbReference type="Proteomes" id="UP000235392"/>
    </source>
</evidence>
<keyword evidence="11" id="KW-0472">Membrane</keyword>
<dbReference type="Pfam" id="PF06479">
    <property type="entry name" value="Ribonuc_2-5A"/>
    <property type="match status" value="1"/>
</dbReference>
<feature type="domain" description="KEN" evidence="14">
    <location>
        <begin position="1186"/>
        <end position="1351"/>
    </location>
</feature>
<comment type="subcellular location">
    <subcellularLocation>
        <location evidence="1">Membrane</location>
        <topology evidence="1">Single-pass type I membrane protein</topology>
    </subcellularLocation>
</comment>
<evidence type="ECO:0000256" key="3">
    <source>
        <dbReference type="ARBA" id="ARBA00022527"/>
    </source>
</evidence>
<feature type="compositionally biased region" description="Polar residues" evidence="12">
    <location>
        <begin position="345"/>
        <end position="364"/>
    </location>
</feature>
<feature type="compositionally biased region" description="Basic residues" evidence="12">
    <location>
        <begin position="708"/>
        <end position="719"/>
    </location>
</feature>
<keyword evidence="7" id="KW-0547">Nucleotide-binding</keyword>
<keyword evidence="5" id="KW-0812">Transmembrane</keyword>
<gene>
    <name evidence="15" type="ORF">PCASD_22630</name>
</gene>
<evidence type="ECO:0000256" key="4">
    <source>
        <dbReference type="ARBA" id="ARBA00022679"/>
    </source>
</evidence>
<feature type="compositionally biased region" description="Low complexity" evidence="12">
    <location>
        <begin position="720"/>
        <end position="750"/>
    </location>
</feature>
<evidence type="ECO:0000256" key="10">
    <source>
        <dbReference type="ARBA" id="ARBA00022989"/>
    </source>
</evidence>
<dbReference type="InterPro" id="IPR008271">
    <property type="entry name" value="Ser/Thr_kinase_AS"/>
</dbReference>
<dbReference type="InterPro" id="IPR015943">
    <property type="entry name" value="WD40/YVTN_repeat-like_dom_sf"/>
</dbReference>
<feature type="compositionally biased region" description="Basic and acidic residues" evidence="12">
    <location>
        <begin position="178"/>
        <end position="193"/>
    </location>
</feature>
<dbReference type="Gene3D" id="2.130.10.10">
    <property type="entry name" value="YVTN repeat-like/Quinoprotein amine dehydrogenase"/>
    <property type="match status" value="1"/>
</dbReference>
<evidence type="ECO:0000256" key="2">
    <source>
        <dbReference type="ARBA" id="ARBA00012513"/>
    </source>
</evidence>
<dbReference type="EMBL" id="PGCI01001117">
    <property type="protein sequence ID" value="PLW07622.1"/>
    <property type="molecule type" value="Genomic_DNA"/>
</dbReference>
<evidence type="ECO:0000313" key="15">
    <source>
        <dbReference type="EMBL" id="PLW07622.1"/>
    </source>
</evidence>
<dbReference type="PROSITE" id="PS50011">
    <property type="entry name" value="PROTEIN_KINASE_DOM"/>
    <property type="match status" value="1"/>
</dbReference>
<evidence type="ECO:0000256" key="9">
    <source>
        <dbReference type="ARBA" id="ARBA00022840"/>
    </source>
</evidence>
<dbReference type="Gene3D" id="3.30.200.20">
    <property type="entry name" value="Phosphorylase Kinase, domain 1"/>
    <property type="match status" value="1"/>
</dbReference>
<feature type="region of interest" description="Disordered" evidence="12">
    <location>
        <begin position="173"/>
        <end position="233"/>
    </location>
</feature>
<feature type="compositionally biased region" description="Low complexity" evidence="12">
    <location>
        <begin position="1085"/>
        <end position="1096"/>
    </location>
</feature>
<dbReference type="SMART" id="SM00220">
    <property type="entry name" value="S_TKc"/>
    <property type="match status" value="1"/>
</dbReference>
<dbReference type="GO" id="GO:0005524">
    <property type="term" value="F:ATP binding"/>
    <property type="evidence" value="ECO:0007669"/>
    <property type="project" value="UniProtKB-KW"/>
</dbReference>
<dbReference type="PROSITE" id="PS51392">
    <property type="entry name" value="KEN"/>
    <property type="match status" value="1"/>
</dbReference>
<dbReference type="Pfam" id="PF00069">
    <property type="entry name" value="Pkinase"/>
    <property type="match status" value="2"/>
</dbReference>
<evidence type="ECO:0000256" key="8">
    <source>
        <dbReference type="ARBA" id="ARBA00022777"/>
    </source>
</evidence>
<protein>
    <recommendedName>
        <fullName evidence="2">non-specific serine/threonine protein kinase</fullName>
        <ecNumber evidence="2">2.7.11.1</ecNumber>
    </recommendedName>
</protein>
<dbReference type="InterPro" id="IPR011009">
    <property type="entry name" value="Kinase-like_dom_sf"/>
</dbReference>
<dbReference type="Proteomes" id="UP000235392">
    <property type="component" value="Unassembled WGS sequence"/>
</dbReference>
<dbReference type="Gene3D" id="1.20.1440.180">
    <property type="entry name" value="KEN domain"/>
    <property type="match status" value="1"/>
</dbReference>
<feature type="domain" description="Protein kinase" evidence="13">
    <location>
        <begin position="857"/>
        <end position="1183"/>
    </location>
</feature>
<dbReference type="GO" id="GO:0006397">
    <property type="term" value="P:mRNA processing"/>
    <property type="evidence" value="ECO:0007669"/>
    <property type="project" value="InterPro"/>
</dbReference>
<keyword evidence="10" id="KW-1133">Transmembrane helix</keyword>
<organism evidence="15 16">
    <name type="scientific">Puccinia coronata f. sp. avenae</name>
    <dbReference type="NCBI Taxonomy" id="200324"/>
    <lineage>
        <taxon>Eukaryota</taxon>
        <taxon>Fungi</taxon>
        <taxon>Dikarya</taxon>
        <taxon>Basidiomycota</taxon>
        <taxon>Pucciniomycotina</taxon>
        <taxon>Pucciniomycetes</taxon>
        <taxon>Pucciniales</taxon>
        <taxon>Pucciniaceae</taxon>
        <taxon>Puccinia</taxon>
    </lineage>
</organism>
<evidence type="ECO:0000256" key="12">
    <source>
        <dbReference type="SAM" id="MobiDB-lite"/>
    </source>
</evidence>
<reference evidence="15 16" key="1">
    <citation type="submission" date="2017-11" db="EMBL/GenBank/DDBJ databases">
        <title>De novo assembly and phasing of dikaryotic genomes from two isolates of Puccinia coronata f. sp. avenae, the causal agent of oat crown rust.</title>
        <authorList>
            <person name="Miller M.E."/>
            <person name="Zhang Y."/>
            <person name="Omidvar V."/>
            <person name="Sperschneider J."/>
            <person name="Schwessinger B."/>
            <person name="Raley C."/>
            <person name="Palmer J.M."/>
            <person name="Garnica D."/>
            <person name="Upadhyaya N."/>
            <person name="Rathjen J."/>
            <person name="Taylor J.M."/>
            <person name="Park R.F."/>
            <person name="Dodds P.N."/>
            <person name="Hirsch C.D."/>
            <person name="Kianian S.F."/>
            <person name="Figueroa M."/>
        </authorList>
    </citation>
    <scope>NUCLEOTIDE SEQUENCE [LARGE SCALE GENOMIC DNA]</scope>
    <source>
        <strain evidence="15">12SD80</strain>
    </source>
</reference>
<feature type="compositionally biased region" description="Polar residues" evidence="12">
    <location>
        <begin position="491"/>
        <end position="500"/>
    </location>
</feature>
<dbReference type="GO" id="GO:0051082">
    <property type="term" value="F:unfolded protein binding"/>
    <property type="evidence" value="ECO:0007669"/>
    <property type="project" value="TreeGrafter"/>
</dbReference>
<dbReference type="PROSITE" id="PS00108">
    <property type="entry name" value="PROTEIN_KINASE_ST"/>
    <property type="match status" value="1"/>
</dbReference>